<keyword evidence="2" id="KW-1185">Reference proteome</keyword>
<protein>
    <recommendedName>
        <fullName evidence="3">CYTH domain-containing protein</fullName>
    </recommendedName>
</protein>
<evidence type="ECO:0000313" key="2">
    <source>
        <dbReference type="Proteomes" id="UP001432062"/>
    </source>
</evidence>
<sequence>MITPIEIKVNLDGDVAAALTRLECTGRPAIDRRIWFAEPRPTGLHTAPTLLSSRIVIRLRSGENDDLTVKLRPCLPSQLVGRWTTSFTDNALRYRIEEDWNAQRRVLSASAVSDRPAGSLRDATVHGADVTTVLDTAQRQLLVSCTPPGVAVDRLVAMGPIASTKWTKVRVGDLHVDAERWTIAGLDLLELSLRVTPEHGQSHTEVRNRALHRQRKFEAAVRRRGLRIATGDTKTQQVLAALTARSIRR</sequence>
<dbReference type="EMBL" id="CP109441">
    <property type="protein sequence ID" value="WUV44348.1"/>
    <property type="molecule type" value="Genomic_DNA"/>
</dbReference>
<gene>
    <name evidence="1" type="ORF">OG563_35025</name>
</gene>
<reference evidence="1" key="1">
    <citation type="submission" date="2022-10" db="EMBL/GenBank/DDBJ databases">
        <title>The complete genomes of actinobacterial strains from the NBC collection.</title>
        <authorList>
            <person name="Joergensen T.S."/>
            <person name="Alvarez Arevalo M."/>
            <person name="Sterndorff E.B."/>
            <person name="Faurdal D."/>
            <person name="Vuksanovic O."/>
            <person name="Mourched A.-S."/>
            <person name="Charusanti P."/>
            <person name="Shaw S."/>
            <person name="Blin K."/>
            <person name="Weber T."/>
        </authorList>
    </citation>
    <scope>NUCLEOTIDE SEQUENCE</scope>
    <source>
        <strain evidence="1">NBC_01482</strain>
    </source>
</reference>
<evidence type="ECO:0000313" key="1">
    <source>
        <dbReference type="EMBL" id="WUV44348.1"/>
    </source>
</evidence>
<accession>A0ABZ1YME6</accession>
<dbReference type="RefSeq" id="WP_327097758.1">
    <property type="nucleotide sequence ID" value="NZ_CP109149.1"/>
</dbReference>
<name>A0ABZ1YME6_9NOCA</name>
<organism evidence="1 2">
    <name type="scientific">Nocardia vinacea</name>
    <dbReference type="NCBI Taxonomy" id="96468"/>
    <lineage>
        <taxon>Bacteria</taxon>
        <taxon>Bacillati</taxon>
        <taxon>Actinomycetota</taxon>
        <taxon>Actinomycetes</taxon>
        <taxon>Mycobacteriales</taxon>
        <taxon>Nocardiaceae</taxon>
        <taxon>Nocardia</taxon>
    </lineage>
</organism>
<dbReference type="Proteomes" id="UP001432062">
    <property type="component" value="Chromosome"/>
</dbReference>
<evidence type="ECO:0008006" key="3">
    <source>
        <dbReference type="Google" id="ProtNLM"/>
    </source>
</evidence>
<proteinExistence type="predicted"/>